<feature type="domain" description="PDZ" evidence="3">
    <location>
        <begin position="604"/>
        <end position="674"/>
    </location>
</feature>
<accession>K0R8R0</accession>
<dbReference type="PANTHER" id="PTHR38909">
    <property type="entry name" value="G PROTEIN GAMMA DOMAIN-CONTAINING PROTEIN"/>
    <property type="match status" value="1"/>
</dbReference>
<dbReference type="EMBL" id="AGNL01045729">
    <property type="protein sequence ID" value="EJK48534.1"/>
    <property type="molecule type" value="Genomic_DNA"/>
</dbReference>
<keyword evidence="5" id="KW-1185">Reference proteome</keyword>
<dbReference type="PANTHER" id="PTHR38909:SF1">
    <property type="entry name" value="G PROTEIN GAMMA DOMAIN-CONTAINING PROTEIN"/>
    <property type="match status" value="1"/>
</dbReference>
<dbReference type="Gene3D" id="2.30.42.10">
    <property type="match status" value="1"/>
</dbReference>
<name>K0R8R0_THAOC</name>
<feature type="region of interest" description="Disordered" evidence="1">
    <location>
        <begin position="469"/>
        <end position="491"/>
    </location>
</feature>
<protein>
    <recommendedName>
        <fullName evidence="3">PDZ domain-containing protein</fullName>
    </recommendedName>
</protein>
<feature type="compositionally biased region" description="Basic and acidic residues" evidence="1">
    <location>
        <begin position="112"/>
        <end position="125"/>
    </location>
</feature>
<keyword evidence="2" id="KW-1133">Transmembrane helix</keyword>
<comment type="caution">
    <text evidence="4">The sequence shown here is derived from an EMBL/GenBank/DDBJ whole genome shotgun (WGS) entry which is preliminary data.</text>
</comment>
<dbReference type="InterPro" id="IPR001478">
    <property type="entry name" value="PDZ"/>
</dbReference>
<sequence length="680" mass="74727">MLQLRTRSFETTRPLNLQYTPTLTTTDEESHWDGGTTPLLEMVLATNSLIEGYRYNELSSARPAPFAPRACVHRSGERRSRPKPRGRTTQLEGGHLWTRDILHRLQAREVRRERPMRVDRSERLRAPPRPVQQASDREEDLRRGANRAGLQKEDRGDGQTIVEEEATHHDGESQMSGDVCPLKSSKDECQSDSTCLWTVKCISIPLLTAPQSDAPSSKPPTAMPSGVPAVPTSPEYSNQVTPNGPMDQRSEPDDLDQKELTSPPGRSEGAMSNDFQARQSFEVQASMELKPWDGQWNSRHQKLWRRITQQRVRSRALELIERDDLETYSLLADDVGELSVTITVGSSERGPSSQRRLGFAHTTSLRIDFSTVIEFPFDVVRLGRRGNAVDWVDGTQVTETPVSINKSSLSSHDGNRADKSLTYLIVGIVGGVLVAVAIVTSVVVYIKKRSFRAGHIDVKSVGSIESIKPEESACDRTQSSSPSPDKFELNENSPYFGTVRTTHQCDVSTIGDPYIGEPVSRDPVSDATVAFSEHEVLYGGAHQLSRIVSTTSTGVTSGAFSSGRRIVFRDDEGLEDVWLDPTTGIRPEGNATGCRRVTAVAPPGKIGIFLDGADCAVVSAVANNSPLRKSVAIGDILVEIDGLDVTGMRAKLASQLISSKSKKPRRTLVLMRSNALHAEL</sequence>
<evidence type="ECO:0000313" key="4">
    <source>
        <dbReference type="EMBL" id="EJK48534.1"/>
    </source>
</evidence>
<evidence type="ECO:0000259" key="3">
    <source>
        <dbReference type="SMART" id="SM00228"/>
    </source>
</evidence>
<keyword evidence="2" id="KW-0812">Transmembrane</keyword>
<reference evidence="4 5" key="1">
    <citation type="journal article" date="2012" name="Genome Biol.">
        <title>Genome and low-iron response of an oceanic diatom adapted to chronic iron limitation.</title>
        <authorList>
            <person name="Lommer M."/>
            <person name="Specht M."/>
            <person name="Roy A.S."/>
            <person name="Kraemer L."/>
            <person name="Andreson R."/>
            <person name="Gutowska M.A."/>
            <person name="Wolf J."/>
            <person name="Bergner S.V."/>
            <person name="Schilhabel M.B."/>
            <person name="Klostermeier U.C."/>
            <person name="Beiko R.G."/>
            <person name="Rosenstiel P."/>
            <person name="Hippler M."/>
            <person name="Laroche J."/>
        </authorList>
    </citation>
    <scope>NUCLEOTIDE SEQUENCE [LARGE SCALE GENOMIC DNA]</scope>
    <source>
        <strain evidence="4 5">CCMP1005</strain>
    </source>
</reference>
<keyword evidence="2" id="KW-0472">Membrane</keyword>
<feature type="region of interest" description="Disordered" evidence="1">
    <location>
        <begin position="112"/>
        <end position="185"/>
    </location>
</feature>
<dbReference type="AlphaFoldDB" id="K0R8R0"/>
<feature type="transmembrane region" description="Helical" evidence="2">
    <location>
        <begin position="421"/>
        <end position="446"/>
    </location>
</feature>
<dbReference type="Proteomes" id="UP000266841">
    <property type="component" value="Unassembled WGS sequence"/>
</dbReference>
<evidence type="ECO:0000256" key="2">
    <source>
        <dbReference type="SAM" id="Phobius"/>
    </source>
</evidence>
<proteinExistence type="predicted"/>
<feature type="region of interest" description="Disordered" evidence="1">
    <location>
        <begin position="70"/>
        <end position="94"/>
    </location>
</feature>
<gene>
    <name evidence="4" type="ORF">THAOC_32658</name>
</gene>
<organism evidence="4 5">
    <name type="scientific">Thalassiosira oceanica</name>
    <name type="common">Marine diatom</name>
    <dbReference type="NCBI Taxonomy" id="159749"/>
    <lineage>
        <taxon>Eukaryota</taxon>
        <taxon>Sar</taxon>
        <taxon>Stramenopiles</taxon>
        <taxon>Ochrophyta</taxon>
        <taxon>Bacillariophyta</taxon>
        <taxon>Coscinodiscophyceae</taxon>
        <taxon>Thalassiosirophycidae</taxon>
        <taxon>Thalassiosirales</taxon>
        <taxon>Thalassiosiraceae</taxon>
        <taxon>Thalassiosira</taxon>
    </lineage>
</organism>
<feature type="region of interest" description="Disordered" evidence="1">
    <location>
        <begin position="212"/>
        <end position="273"/>
    </location>
</feature>
<dbReference type="InterPro" id="IPR036034">
    <property type="entry name" value="PDZ_sf"/>
</dbReference>
<evidence type="ECO:0000313" key="5">
    <source>
        <dbReference type="Proteomes" id="UP000266841"/>
    </source>
</evidence>
<dbReference type="SUPFAM" id="SSF50156">
    <property type="entry name" value="PDZ domain-like"/>
    <property type="match status" value="1"/>
</dbReference>
<feature type="compositionally biased region" description="Basic and acidic residues" evidence="1">
    <location>
        <begin position="248"/>
        <end position="259"/>
    </location>
</feature>
<dbReference type="SMART" id="SM00228">
    <property type="entry name" value="PDZ"/>
    <property type="match status" value="1"/>
</dbReference>
<dbReference type="OrthoDB" id="49479at2759"/>
<dbReference type="CDD" id="cd12087">
    <property type="entry name" value="TM_EGFR-like"/>
    <property type="match status" value="1"/>
</dbReference>
<evidence type="ECO:0000256" key="1">
    <source>
        <dbReference type="SAM" id="MobiDB-lite"/>
    </source>
</evidence>